<dbReference type="InterPro" id="IPR055411">
    <property type="entry name" value="LRR_FXL15/At3g58940/PEG3-like"/>
</dbReference>
<dbReference type="STRING" id="71139.A0A059BYJ3"/>
<dbReference type="PANTHER" id="PTHR31900:SF30">
    <property type="entry name" value="SUPERFAMILY PROTEIN, PUTATIVE-RELATED"/>
    <property type="match status" value="1"/>
</dbReference>
<dbReference type="eggNOG" id="ENOG502RZR2">
    <property type="taxonomic scope" value="Eukaryota"/>
</dbReference>
<accession>A0A059BYJ3</accession>
<dbReference type="Pfam" id="PF00646">
    <property type="entry name" value="F-box"/>
    <property type="match status" value="1"/>
</dbReference>
<dbReference type="Gramene" id="KCW70735">
    <property type="protein sequence ID" value="KCW70735"/>
    <property type="gene ID" value="EUGRSUZ_F039021"/>
</dbReference>
<dbReference type="InterPro" id="IPR032675">
    <property type="entry name" value="LRR_dom_sf"/>
</dbReference>
<protein>
    <recommendedName>
        <fullName evidence="1">F-box domain-containing protein</fullName>
    </recommendedName>
</protein>
<gene>
    <name evidence="2" type="ORF">EUGRSUZ_F039021</name>
</gene>
<name>A0A059BYJ3_EUCGR</name>
<dbReference type="SUPFAM" id="SSF81383">
    <property type="entry name" value="F-box domain"/>
    <property type="match status" value="1"/>
</dbReference>
<dbReference type="InParanoid" id="A0A059BYJ3"/>
<dbReference type="PROSITE" id="PS50181">
    <property type="entry name" value="FBOX"/>
    <property type="match status" value="1"/>
</dbReference>
<dbReference type="InterPro" id="IPR053781">
    <property type="entry name" value="F-box_AtFBL13-like"/>
</dbReference>
<evidence type="ECO:0000259" key="1">
    <source>
        <dbReference type="PROSITE" id="PS50181"/>
    </source>
</evidence>
<dbReference type="OMA" id="YIDFNDR"/>
<dbReference type="SMART" id="SM00256">
    <property type="entry name" value="FBOX"/>
    <property type="match status" value="1"/>
</dbReference>
<feature type="domain" description="F-box" evidence="1">
    <location>
        <begin position="23"/>
        <end position="73"/>
    </location>
</feature>
<dbReference type="CDD" id="cd22160">
    <property type="entry name" value="F-box_AtFBL13-like"/>
    <property type="match status" value="1"/>
</dbReference>
<dbReference type="InterPro" id="IPR001810">
    <property type="entry name" value="F-box_dom"/>
</dbReference>
<dbReference type="Gene3D" id="1.20.1280.50">
    <property type="match status" value="1"/>
</dbReference>
<dbReference type="SUPFAM" id="SSF52047">
    <property type="entry name" value="RNI-like"/>
    <property type="match status" value="1"/>
</dbReference>
<dbReference type="InterPro" id="IPR036047">
    <property type="entry name" value="F-box-like_dom_sf"/>
</dbReference>
<dbReference type="Pfam" id="PF24758">
    <property type="entry name" value="LRR_At5g56370"/>
    <property type="match status" value="1"/>
</dbReference>
<evidence type="ECO:0000313" key="2">
    <source>
        <dbReference type="EMBL" id="KCW70735.1"/>
    </source>
</evidence>
<dbReference type="EMBL" id="KK198758">
    <property type="protein sequence ID" value="KCW70735.1"/>
    <property type="molecule type" value="Genomic_DNA"/>
</dbReference>
<reference evidence="2" key="1">
    <citation type="submission" date="2013-07" db="EMBL/GenBank/DDBJ databases">
        <title>The genome of Eucalyptus grandis.</title>
        <authorList>
            <person name="Schmutz J."/>
            <person name="Hayes R."/>
            <person name="Myburg A."/>
            <person name="Tuskan G."/>
            <person name="Grattapaglia D."/>
            <person name="Rokhsar D.S."/>
        </authorList>
    </citation>
    <scope>NUCLEOTIDE SEQUENCE</scope>
    <source>
        <tissue evidence="2">Leaf extractions</tissue>
    </source>
</reference>
<dbReference type="AlphaFoldDB" id="A0A059BYJ3"/>
<dbReference type="Gene3D" id="3.80.10.10">
    <property type="entry name" value="Ribonuclease Inhibitor"/>
    <property type="match status" value="1"/>
</dbReference>
<dbReference type="InterPro" id="IPR050232">
    <property type="entry name" value="FBL13/AtMIF1-like"/>
</dbReference>
<proteinExistence type="predicted"/>
<dbReference type="PANTHER" id="PTHR31900">
    <property type="entry name" value="F-BOX/RNI SUPERFAMILY PROTEIN-RELATED"/>
    <property type="match status" value="1"/>
</dbReference>
<organism evidence="2">
    <name type="scientific">Eucalyptus grandis</name>
    <name type="common">Flooded gum</name>
    <dbReference type="NCBI Taxonomy" id="71139"/>
    <lineage>
        <taxon>Eukaryota</taxon>
        <taxon>Viridiplantae</taxon>
        <taxon>Streptophyta</taxon>
        <taxon>Embryophyta</taxon>
        <taxon>Tracheophyta</taxon>
        <taxon>Spermatophyta</taxon>
        <taxon>Magnoliopsida</taxon>
        <taxon>eudicotyledons</taxon>
        <taxon>Gunneridae</taxon>
        <taxon>Pentapetalae</taxon>
        <taxon>rosids</taxon>
        <taxon>malvids</taxon>
        <taxon>Myrtales</taxon>
        <taxon>Myrtaceae</taxon>
        <taxon>Myrtoideae</taxon>
        <taxon>Eucalypteae</taxon>
        <taxon>Eucalyptus</taxon>
    </lineage>
</organism>
<sequence length="490" mass="57175">MAPAQRRRKCLKSYPEDAVYSENDFISRLHDEILVLILDKLPMKDALRTSMLSRRWRFVWRSMHKVDFTYRWVEETGNEVLPSVSQFLRRCKVKEMNCFRLSFRYNSSMLHRINSWISLALKNGVKELDLNFNDLEDTRKKAMWRHPYYHFPECLYSSSSVVKLGLAFLKLNLPTRLRLKNLRELSLDRVVLPDDAIEKIATDCEKLELLSLTNCNMRGDLKITIQPRAVPIKVSILDGFMMVEPKTDLIIDCPTLGGLEFRGGMTRTNFLIKNVPAGVEARFNFDEMLYRQRVVLVTGAGLYGAQYNKNLHNLLNIFQSAKHFHFCSWCIQILSVKKMMKQEVVMLGSTSLVLDTGLLKWELPGIACLLTACPNLENLAVVMVRQSMFKIRETFTRKYDFDEGRYWEIIGQETLPCWQSLHVLKFKNEYGEYQTWDEGMFCVRSFFTGYENGMNLLKFVHSKAANLERVIFRTNTKSITYLPSDLAIYL</sequence>